<comment type="caution">
    <text evidence="2">The sequence shown here is derived from an EMBL/GenBank/DDBJ whole genome shotgun (WGS) entry which is preliminary data.</text>
</comment>
<dbReference type="InterPro" id="IPR024752">
    <property type="entry name" value="Myb/SANT-like_dom"/>
</dbReference>
<feature type="domain" description="Myb/SANT-like" evidence="1">
    <location>
        <begin position="2"/>
        <end position="56"/>
    </location>
</feature>
<proteinExistence type="predicted"/>
<sequence>MTNFEKETGKACSQRPLKNRWDALKKEWKAWKKLKGRDIGLGWNPIKRIVDASDDWRETQKIRTPGIDLEFKGKLDQMFMEVVAISDKIWTPSSGTLPIEFFEDVDNDIPEENEVKNVRNDVHILNDVHTDGNNQKRKTPEISISHFIN</sequence>
<evidence type="ECO:0000313" key="2">
    <source>
        <dbReference type="EMBL" id="MBA0625020.1"/>
    </source>
</evidence>
<organism evidence="2 3">
    <name type="scientific">Gossypium davidsonii</name>
    <name type="common">Davidson's cotton</name>
    <name type="synonym">Gossypium klotzschianum subsp. davidsonii</name>
    <dbReference type="NCBI Taxonomy" id="34287"/>
    <lineage>
        <taxon>Eukaryota</taxon>
        <taxon>Viridiplantae</taxon>
        <taxon>Streptophyta</taxon>
        <taxon>Embryophyta</taxon>
        <taxon>Tracheophyta</taxon>
        <taxon>Spermatophyta</taxon>
        <taxon>Magnoliopsida</taxon>
        <taxon>eudicotyledons</taxon>
        <taxon>Gunneridae</taxon>
        <taxon>Pentapetalae</taxon>
        <taxon>rosids</taxon>
        <taxon>malvids</taxon>
        <taxon>Malvales</taxon>
        <taxon>Malvaceae</taxon>
        <taxon>Malvoideae</taxon>
        <taxon>Gossypium</taxon>
    </lineage>
</organism>
<dbReference type="Pfam" id="PF12776">
    <property type="entry name" value="Myb_DNA-bind_3"/>
    <property type="match status" value="1"/>
</dbReference>
<dbReference type="EMBL" id="JABFAC010000009">
    <property type="protein sequence ID" value="MBA0625020.1"/>
    <property type="molecule type" value="Genomic_DNA"/>
</dbReference>
<reference evidence="2 3" key="1">
    <citation type="journal article" date="2019" name="Genome Biol. Evol.">
        <title>Insights into the evolution of the New World diploid cottons (Gossypium, subgenus Houzingenia) based on genome sequencing.</title>
        <authorList>
            <person name="Grover C.E."/>
            <person name="Arick M.A. 2nd"/>
            <person name="Thrash A."/>
            <person name="Conover J.L."/>
            <person name="Sanders W.S."/>
            <person name="Peterson D.G."/>
            <person name="Frelichowski J.E."/>
            <person name="Scheffler J.A."/>
            <person name="Scheffler B.E."/>
            <person name="Wendel J.F."/>
        </authorList>
    </citation>
    <scope>NUCLEOTIDE SEQUENCE [LARGE SCALE GENOMIC DNA]</scope>
    <source>
        <strain evidence="2">27</strain>
        <tissue evidence="2">Leaf</tissue>
    </source>
</reference>
<dbReference type="PANTHER" id="PTHR31704:SF37">
    <property type="entry name" value="HEAT SHOCK PROTEIN"/>
    <property type="match status" value="1"/>
</dbReference>
<protein>
    <recommendedName>
        <fullName evidence="1">Myb/SANT-like domain-containing protein</fullName>
    </recommendedName>
</protein>
<gene>
    <name evidence="2" type="ORF">Godav_010275</name>
</gene>
<dbReference type="AlphaFoldDB" id="A0A7J8SGU3"/>
<evidence type="ECO:0000259" key="1">
    <source>
        <dbReference type="Pfam" id="PF12776"/>
    </source>
</evidence>
<keyword evidence="3" id="KW-1185">Reference proteome</keyword>
<name>A0A7J8SGU3_GOSDV</name>
<dbReference type="PANTHER" id="PTHR31704">
    <property type="entry name" value="MYB/SANT-LIKE DNA-BINDING DOMAIN PROTEIN-RELATED"/>
    <property type="match status" value="1"/>
</dbReference>
<dbReference type="Proteomes" id="UP000593561">
    <property type="component" value="Unassembled WGS sequence"/>
</dbReference>
<accession>A0A7J8SGU3</accession>
<evidence type="ECO:0000313" key="3">
    <source>
        <dbReference type="Proteomes" id="UP000593561"/>
    </source>
</evidence>